<evidence type="ECO:0000256" key="1">
    <source>
        <dbReference type="SAM" id="MobiDB-lite"/>
    </source>
</evidence>
<evidence type="ECO:0000313" key="2">
    <source>
        <dbReference type="EMBL" id="RXM98262.1"/>
    </source>
</evidence>
<dbReference type="Proteomes" id="UP000289886">
    <property type="component" value="Unassembled WGS sequence"/>
</dbReference>
<sequence>MPITLGVRCEICCFLPSQDHPPERHGDIRHLAVGPQWLETMERKYLGTVHREILMDFVRLALEVRLKVIRLQPPALMEAVNPMTEPIQTRPKHPEEEGAGEEIPGGPAG</sequence>
<feature type="region of interest" description="Disordered" evidence="1">
    <location>
        <begin position="80"/>
        <end position="109"/>
    </location>
</feature>
<protein>
    <submittedName>
        <fullName evidence="2">Uncharacterized protein</fullName>
    </submittedName>
</protein>
<evidence type="ECO:0000313" key="3">
    <source>
        <dbReference type="Proteomes" id="UP000289886"/>
    </source>
</evidence>
<dbReference type="EMBL" id="SCEB01000748">
    <property type="protein sequence ID" value="RXM98262.1"/>
    <property type="molecule type" value="Genomic_DNA"/>
</dbReference>
<accession>A0A662YP83</accession>
<reference evidence="2 3" key="1">
    <citation type="submission" date="2019-01" db="EMBL/GenBank/DDBJ databases">
        <title>Draft Genome and Complete Hox-Cluster Characterization of the Sterlet Sturgeon (Acipenser ruthenus).</title>
        <authorList>
            <person name="Wei Q."/>
        </authorList>
    </citation>
    <scope>NUCLEOTIDE SEQUENCE [LARGE SCALE GENOMIC DNA]</scope>
    <source>
        <strain evidence="2">WHYD16114868_AA</strain>
        <tissue evidence="2">Blood</tissue>
    </source>
</reference>
<gene>
    <name evidence="2" type="ORF">EOD39_13354</name>
</gene>
<comment type="caution">
    <text evidence="2">The sequence shown here is derived from an EMBL/GenBank/DDBJ whole genome shotgun (WGS) entry which is preliminary data.</text>
</comment>
<dbReference type="AlphaFoldDB" id="A0A662YP83"/>
<organism evidence="2 3">
    <name type="scientific">Acipenser ruthenus</name>
    <name type="common">Sterlet sturgeon</name>
    <dbReference type="NCBI Taxonomy" id="7906"/>
    <lineage>
        <taxon>Eukaryota</taxon>
        <taxon>Metazoa</taxon>
        <taxon>Chordata</taxon>
        <taxon>Craniata</taxon>
        <taxon>Vertebrata</taxon>
        <taxon>Euteleostomi</taxon>
        <taxon>Actinopterygii</taxon>
        <taxon>Chondrostei</taxon>
        <taxon>Acipenseriformes</taxon>
        <taxon>Acipenseridae</taxon>
        <taxon>Acipenser</taxon>
    </lineage>
</organism>
<keyword evidence="3" id="KW-1185">Reference proteome</keyword>
<proteinExistence type="predicted"/>
<name>A0A662YP83_ACIRT</name>